<proteinExistence type="inferred from homology"/>
<evidence type="ECO:0000313" key="5">
    <source>
        <dbReference type="Proteomes" id="UP000054495"/>
    </source>
</evidence>
<dbReference type="PANTHER" id="PTHR12169">
    <property type="entry name" value="ATPASE N2B"/>
    <property type="match status" value="1"/>
</dbReference>
<dbReference type="SUPFAM" id="SSF52540">
    <property type="entry name" value="P-loop containing nucleoside triphosphate hydrolases"/>
    <property type="match status" value="1"/>
</dbReference>
<reference evidence="4 5" key="1">
    <citation type="submission" date="2013-05" db="EMBL/GenBank/DDBJ databases">
        <title>Draft genome of the parasitic nematode Anyclostoma ceylanicum.</title>
        <authorList>
            <person name="Mitreva M."/>
        </authorList>
    </citation>
    <scope>NUCLEOTIDE SEQUENCE [LARGE SCALE GENOMIC DNA]</scope>
</reference>
<organism evidence="4 5">
    <name type="scientific">Ancylostoma ceylanicum</name>
    <dbReference type="NCBI Taxonomy" id="53326"/>
    <lineage>
        <taxon>Eukaryota</taxon>
        <taxon>Metazoa</taxon>
        <taxon>Ecdysozoa</taxon>
        <taxon>Nematoda</taxon>
        <taxon>Chromadorea</taxon>
        <taxon>Rhabditida</taxon>
        <taxon>Rhabditina</taxon>
        <taxon>Rhabditomorpha</taxon>
        <taxon>Strongyloidea</taxon>
        <taxon>Ancylostomatidae</taxon>
        <taxon>Ancylostomatinae</taxon>
        <taxon>Ancylostoma</taxon>
    </lineage>
</organism>
<evidence type="ECO:0000256" key="1">
    <source>
        <dbReference type="ARBA" id="ARBA00010322"/>
    </source>
</evidence>
<gene>
    <name evidence="4" type="ORF">ANCCEY_11629</name>
</gene>
<keyword evidence="5" id="KW-1185">Reference proteome</keyword>
<protein>
    <recommendedName>
        <fullName evidence="6">ATPase, AFG1 family</fullName>
    </recommendedName>
</protein>
<evidence type="ECO:0000313" key="4">
    <source>
        <dbReference type="EMBL" id="EPB69283.1"/>
    </source>
</evidence>
<dbReference type="InterPro" id="IPR005654">
    <property type="entry name" value="ATPase_AFG1-like"/>
</dbReference>
<dbReference type="AlphaFoldDB" id="A0A0D6LDM1"/>
<evidence type="ECO:0000256" key="3">
    <source>
        <dbReference type="ARBA" id="ARBA00022840"/>
    </source>
</evidence>
<dbReference type="EMBL" id="KE125315">
    <property type="protein sequence ID" value="EPB69283.1"/>
    <property type="molecule type" value="Genomic_DNA"/>
</dbReference>
<dbReference type="GO" id="GO:0005739">
    <property type="term" value="C:mitochondrion"/>
    <property type="evidence" value="ECO:0007669"/>
    <property type="project" value="TreeGrafter"/>
</dbReference>
<sequence length="153" mass="17682">MVRENALQDDAHQRSVITQFDALLDSLSTYKVQPKRRNSGSRLFQLWRQFKTEQVNLAPRGIYLWGTVGCGKTTLMDLFFECCPFEEKQRVHFHSFMQEMHKTVNLMFLYCFTIDVPVAEATGTGDLVQRIESGLLPVYCECIEPFKKGAFSE</sequence>
<keyword evidence="2" id="KW-0547">Nucleotide-binding</keyword>
<comment type="similarity">
    <text evidence="1">Belongs to the AFG1 ATPase family.</text>
</comment>
<dbReference type="InterPro" id="IPR027417">
    <property type="entry name" value="P-loop_NTPase"/>
</dbReference>
<dbReference type="Proteomes" id="UP000054495">
    <property type="component" value="Unassembled WGS sequence"/>
</dbReference>
<name>A0A0D6LDM1_9BILA</name>
<dbReference type="Gene3D" id="3.40.50.300">
    <property type="entry name" value="P-loop containing nucleotide triphosphate hydrolases"/>
    <property type="match status" value="1"/>
</dbReference>
<keyword evidence="3" id="KW-0067">ATP-binding</keyword>
<dbReference type="GO" id="GO:0005524">
    <property type="term" value="F:ATP binding"/>
    <property type="evidence" value="ECO:0007669"/>
    <property type="project" value="UniProtKB-KW"/>
</dbReference>
<evidence type="ECO:0000256" key="2">
    <source>
        <dbReference type="ARBA" id="ARBA00022741"/>
    </source>
</evidence>
<evidence type="ECO:0008006" key="6">
    <source>
        <dbReference type="Google" id="ProtNLM"/>
    </source>
</evidence>
<dbReference type="PANTHER" id="PTHR12169:SF6">
    <property type="entry name" value="AFG1-LIKE ATPASE"/>
    <property type="match status" value="1"/>
</dbReference>
<dbReference type="Pfam" id="PF03969">
    <property type="entry name" value="AFG1_ATPase"/>
    <property type="match status" value="1"/>
</dbReference>
<accession>A0A0D6LDM1</accession>
<dbReference type="GO" id="GO:0016887">
    <property type="term" value="F:ATP hydrolysis activity"/>
    <property type="evidence" value="ECO:0007669"/>
    <property type="project" value="InterPro"/>
</dbReference>